<dbReference type="EMBL" id="CAUYUJ010020091">
    <property type="protein sequence ID" value="CAK0895803.1"/>
    <property type="molecule type" value="Genomic_DNA"/>
</dbReference>
<reference evidence="2" key="1">
    <citation type="submission" date="2023-10" db="EMBL/GenBank/DDBJ databases">
        <authorList>
            <person name="Chen Y."/>
            <person name="Shah S."/>
            <person name="Dougan E. K."/>
            <person name="Thang M."/>
            <person name="Chan C."/>
        </authorList>
    </citation>
    <scope>NUCLEOTIDE SEQUENCE [LARGE SCALE GENOMIC DNA]</scope>
</reference>
<name>A0ABN9XD98_9DINO</name>
<feature type="non-terminal residue" evidence="2">
    <location>
        <position position="1"/>
    </location>
</feature>
<protein>
    <submittedName>
        <fullName evidence="2">Uncharacterized protein</fullName>
    </submittedName>
</protein>
<evidence type="ECO:0000313" key="2">
    <source>
        <dbReference type="EMBL" id="CAK0895803.1"/>
    </source>
</evidence>
<evidence type="ECO:0000313" key="3">
    <source>
        <dbReference type="Proteomes" id="UP001189429"/>
    </source>
</evidence>
<dbReference type="Proteomes" id="UP001189429">
    <property type="component" value="Unassembled WGS sequence"/>
</dbReference>
<organism evidence="2 3">
    <name type="scientific">Prorocentrum cordatum</name>
    <dbReference type="NCBI Taxonomy" id="2364126"/>
    <lineage>
        <taxon>Eukaryota</taxon>
        <taxon>Sar</taxon>
        <taxon>Alveolata</taxon>
        <taxon>Dinophyceae</taxon>
        <taxon>Prorocentrales</taxon>
        <taxon>Prorocentraceae</taxon>
        <taxon>Prorocentrum</taxon>
    </lineage>
</organism>
<keyword evidence="3" id="KW-1185">Reference proteome</keyword>
<accession>A0ABN9XD98</accession>
<gene>
    <name evidence="2" type="ORF">PCOR1329_LOCUS74441</name>
</gene>
<evidence type="ECO:0000256" key="1">
    <source>
        <dbReference type="SAM" id="MobiDB-lite"/>
    </source>
</evidence>
<sequence>NDQAQARSLHGHAVRSVSILVSPMVIDINVARPVLKLAISVIVLQVLQPAEASRDHHDGSDQRWHHRNLRQASRWRAPEAAEEDAAVPAEEARGGPLDTIKDALEEGNTFGGSTETEQSKKPLMTKINVMRAQLCWTRPDLWNHKEQSA</sequence>
<proteinExistence type="predicted"/>
<feature type="non-terminal residue" evidence="2">
    <location>
        <position position="149"/>
    </location>
</feature>
<feature type="compositionally biased region" description="Basic and acidic residues" evidence="1">
    <location>
        <begin position="52"/>
        <end position="63"/>
    </location>
</feature>
<feature type="region of interest" description="Disordered" evidence="1">
    <location>
        <begin position="51"/>
        <end position="96"/>
    </location>
</feature>
<comment type="caution">
    <text evidence="2">The sequence shown here is derived from an EMBL/GenBank/DDBJ whole genome shotgun (WGS) entry which is preliminary data.</text>
</comment>